<dbReference type="Proteomes" id="UP000667802">
    <property type="component" value="Unassembled WGS sequence"/>
</dbReference>
<gene>
    <name evidence="2" type="ORF">G7B40_024885</name>
</gene>
<evidence type="ECO:0000313" key="3">
    <source>
        <dbReference type="Proteomes" id="UP000667802"/>
    </source>
</evidence>
<keyword evidence="3" id="KW-1185">Reference proteome</keyword>
<reference evidence="3" key="1">
    <citation type="journal article" date="2021" name="Science">
        <title>Hunting the eagle killer: A cyanobacterial neurotoxin causes vacuolar myelinopathy.</title>
        <authorList>
            <person name="Breinlinger S."/>
            <person name="Phillips T.J."/>
            <person name="Haram B.N."/>
            <person name="Mares J."/>
            <person name="Martinez Yerena J.A."/>
            <person name="Hrouzek P."/>
            <person name="Sobotka R."/>
            <person name="Henderson W.M."/>
            <person name="Schmieder P."/>
            <person name="Williams S.M."/>
            <person name="Lauderdale J.D."/>
            <person name="Wilde H.D."/>
            <person name="Gerrin W."/>
            <person name="Kust A."/>
            <person name="Washington J.W."/>
            <person name="Wagner C."/>
            <person name="Geier B."/>
            <person name="Liebeke M."/>
            <person name="Enke H."/>
            <person name="Niedermeyer T.H.J."/>
            <person name="Wilde S.B."/>
        </authorList>
    </citation>
    <scope>NUCLEOTIDE SEQUENCE [LARGE SCALE GENOMIC DNA]</scope>
    <source>
        <strain evidence="3">Thurmond2011</strain>
    </source>
</reference>
<proteinExistence type="predicted"/>
<name>A0AAP5IDL8_9CYAN</name>
<dbReference type="EMBL" id="JAALHA020000014">
    <property type="protein sequence ID" value="MDR9897778.1"/>
    <property type="molecule type" value="Genomic_DNA"/>
</dbReference>
<accession>A0AAP5IDL8</accession>
<dbReference type="AlphaFoldDB" id="A0AAP5IDL8"/>
<dbReference type="RefSeq" id="WP_208339049.1">
    <property type="nucleotide sequence ID" value="NZ_CAWQFN010000488.1"/>
</dbReference>
<evidence type="ECO:0000256" key="1">
    <source>
        <dbReference type="SAM" id="MobiDB-lite"/>
    </source>
</evidence>
<comment type="caution">
    <text evidence="2">The sequence shown here is derived from an EMBL/GenBank/DDBJ whole genome shotgun (WGS) entry which is preliminary data.</text>
</comment>
<feature type="region of interest" description="Disordered" evidence="1">
    <location>
        <begin position="70"/>
        <end position="106"/>
    </location>
</feature>
<sequence length="119" mass="13613">MVSHQDKTPEKVRIKDSYRERIFGESQQLGKSYLETLYFIIDCYFAFKHGAFPFSIAVNNNGTNQLRVADSTHREQEVSQVLEDSEKSDGDLTPEASSNLDTEPIIEDSSETFTLDWDL</sequence>
<organism evidence="2 3">
    <name type="scientific">Aetokthonos hydrillicola Thurmond2011</name>
    <dbReference type="NCBI Taxonomy" id="2712845"/>
    <lineage>
        <taxon>Bacteria</taxon>
        <taxon>Bacillati</taxon>
        <taxon>Cyanobacteriota</taxon>
        <taxon>Cyanophyceae</taxon>
        <taxon>Nostocales</taxon>
        <taxon>Hapalosiphonaceae</taxon>
        <taxon>Aetokthonos</taxon>
    </lineage>
</organism>
<evidence type="ECO:0000313" key="2">
    <source>
        <dbReference type="EMBL" id="MDR9897778.1"/>
    </source>
</evidence>
<protein>
    <submittedName>
        <fullName evidence="2">Uncharacterized protein</fullName>
    </submittedName>
</protein>